<dbReference type="OrthoDB" id="2299503at2"/>
<evidence type="ECO:0000313" key="1">
    <source>
        <dbReference type="EMBL" id="AKP66882.1"/>
    </source>
</evidence>
<dbReference type="AlphaFoldDB" id="A0A0H4QG01"/>
<sequence>MEHELDVLIDKAIEFYKARHAYNWMPTKRNKAEYIQQANELHIYKKALATAMTKTENKNILHSNYNTEER</sequence>
<name>A0A0H4QG01_9LACO</name>
<keyword evidence="2" id="KW-1185">Reference proteome</keyword>
<protein>
    <submittedName>
        <fullName evidence="1">Uncharacterized protein</fullName>
    </submittedName>
</protein>
<dbReference type="KEGG" id="lgn:ABM34_04470"/>
<accession>A0A0H4QG01</accession>
<reference evidence="2" key="1">
    <citation type="submission" date="2015-07" db="EMBL/GenBank/DDBJ databases">
        <title>Lactobacillus ginsenosidimutans/EMML 3141/ whole genome sequencing.</title>
        <authorList>
            <person name="Kim M.K."/>
            <person name="Im W.-T."/>
            <person name="Srinivasan S."/>
            <person name="Lee J.-J."/>
        </authorList>
    </citation>
    <scope>NUCLEOTIDE SEQUENCE [LARGE SCALE GENOMIC DNA]</scope>
    <source>
        <strain evidence="2">EMML 3041</strain>
    </source>
</reference>
<dbReference type="Proteomes" id="UP000036106">
    <property type="component" value="Chromosome"/>
</dbReference>
<dbReference type="RefSeq" id="WP_048703782.1">
    <property type="nucleotide sequence ID" value="NZ_CP012034.1"/>
</dbReference>
<dbReference type="STRING" id="1007676.ABM34_04470"/>
<dbReference type="EMBL" id="CP012034">
    <property type="protein sequence ID" value="AKP66882.1"/>
    <property type="molecule type" value="Genomic_DNA"/>
</dbReference>
<gene>
    <name evidence="1" type="ORF">ABM34_04470</name>
</gene>
<evidence type="ECO:0000313" key="2">
    <source>
        <dbReference type="Proteomes" id="UP000036106"/>
    </source>
</evidence>
<organism evidence="1 2">
    <name type="scientific">Companilactobacillus ginsenosidimutans</name>
    <dbReference type="NCBI Taxonomy" id="1007676"/>
    <lineage>
        <taxon>Bacteria</taxon>
        <taxon>Bacillati</taxon>
        <taxon>Bacillota</taxon>
        <taxon>Bacilli</taxon>
        <taxon>Lactobacillales</taxon>
        <taxon>Lactobacillaceae</taxon>
        <taxon>Companilactobacillus</taxon>
    </lineage>
</organism>
<dbReference type="PATRIC" id="fig|1007676.4.peg.916"/>
<proteinExistence type="predicted"/>